<protein>
    <submittedName>
        <fullName evidence="1">Uncharacterized protein</fullName>
    </submittedName>
</protein>
<dbReference type="EMBL" id="JAPDNS010000001">
    <property type="protein sequence ID" value="MCW3483527.1"/>
    <property type="molecule type" value="Genomic_DNA"/>
</dbReference>
<proteinExistence type="predicted"/>
<dbReference type="RefSeq" id="WP_264728954.1">
    <property type="nucleotide sequence ID" value="NZ_JAPDNR010000001.1"/>
</dbReference>
<keyword evidence="2" id="KW-1185">Reference proteome</keyword>
<dbReference type="Proteomes" id="UP001207742">
    <property type="component" value="Unassembled WGS sequence"/>
</dbReference>
<evidence type="ECO:0000313" key="2">
    <source>
        <dbReference type="Proteomes" id="UP001207742"/>
    </source>
</evidence>
<name>A0ABT3IHU4_9BACT</name>
<organism evidence="1 2">
    <name type="scientific">Chitinophaga nivalis</name>
    <dbReference type="NCBI Taxonomy" id="2991709"/>
    <lineage>
        <taxon>Bacteria</taxon>
        <taxon>Pseudomonadati</taxon>
        <taxon>Bacteroidota</taxon>
        <taxon>Chitinophagia</taxon>
        <taxon>Chitinophagales</taxon>
        <taxon>Chitinophagaceae</taxon>
        <taxon>Chitinophaga</taxon>
    </lineage>
</organism>
<gene>
    <name evidence="1" type="ORF">OL497_06465</name>
</gene>
<accession>A0ABT3IHU4</accession>
<sequence>MAKALAYHIPHGRQVKEAGTPAYLLMTRETATLCSGKWGINDIILPDMLTTTLLKRMIHFNRMKAIGFFG</sequence>
<reference evidence="1 2" key="1">
    <citation type="submission" date="2022-10" db="EMBL/GenBank/DDBJ databases">
        <title>Chitinophaga nivalis PC15 sp. nov., isolated from Pyeongchang county, South Korea.</title>
        <authorList>
            <person name="Trinh H.N."/>
        </authorList>
    </citation>
    <scope>NUCLEOTIDE SEQUENCE [LARGE SCALE GENOMIC DNA]</scope>
    <source>
        <strain evidence="1 2">PC14</strain>
    </source>
</reference>
<evidence type="ECO:0000313" key="1">
    <source>
        <dbReference type="EMBL" id="MCW3483527.1"/>
    </source>
</evidence>
<comment type="caution">
    <text evidence="1">The sequence shown here is derived from an EMBL/GenBank/DDBJ whole genome shotgun (WGS) entry which is preliminary data.</text>
</comment>